<gene>
    <name evidence="1" type="ORF">g.18506</name>
</gene>
<organism evidence="1">
    <name type="scientific">Lygus hesperus</name>
    <name type="common">Western plant bug</name>
    <dbReference type="NCBI Taxonomy" id="30085"/>
    <lineage>
        <taxon>Eukaryota</taxon>
        <taxon>Metazoa</taxon>
        <taxon>Ecdysozoa</taxon>
        <taxon>Arthropoda</taxon>
        <taxon>Hexapoda</taxon>
        <taxon>Insecta</taxon>
        <taxon>Pterygota</taxon>
        <taxon>Neoptera</taxon>
        <taxon>Paraneoptera</taxon>
        <taxon>Hemiptera</taxon>
        <taxon>Heteroptera</taxon>
        <taxon>Panheteroptera</taxon>
        <taxon>Cimicomorpha</taxon>
        <taxon>Miridae</taxon>
        <taxon>Mirini</taxon>
        <taxon>Lygus</taxon>
    </lineage>
</organism>
<dbReference type="EMBL" id="GDHC01001012">
    <property type="protein sequence ID" value="JAQ17617.1"/>
    <property type="molecule type" value="Transcribed_RNA"/>
</dbReference>
<dbReference type="AlphaFoldDB" id="A0A146MFI3"/>
<proteinExistence type="predicted"/>
<evidence type="ECO:0000313" key="1">
    <source>
        <dbReference type="EMBL" id="JAQ17617.1"/>
    </source>
</evidence>
<sequence length="139" mass="15629">MLRVSPVPCSAVIPPLLSSLNQLLYYSLYSIYCGRRYSRCVFCGFGMCVAAASCSSCSRMLCHRRPLLYTSWFTTPYRFCKLYVRRWSAWRRTVRLLKAGTSNIVTRSPYSFTNQFWITTWSFASPAATAATAAAAAAA</sequence>
<protein>
    <submittedName>
        <fullName evidence="1">Uncharacterized protein</fullName>
    </submittedName>
</protein>
<reference evidence="1" key="1">
    <citation type="journal article" date="2016" name="Gigascience">
        <title>De novo construction of an expanded transcriptome assembly for the western tarnished plant bug, Lygus hesperus.</title>
        <authorList>
            <person name="Tassone E.E."/>
            <person name="Geib S.M."/>
            <person name="Hall B."/>
            <person name="Fabrick J.A."/>
            <person name="Brent C.S."/>
            <person name="Hull J.J."/>
        </authorList>
    </citation>
    <scope>NUCLEOTIDE SEQUENCE</scope>
</reference>
<feature type="non-terminal residue" evidence="1">
    <location>
        <position position="139"/>
    </location>
</feature>
<accession>A0A146MFI3</accession>
<name>A0A146MFI3_LYGHE</name>